<dbReference type="CDD" id="cd01575">
    <property type="entry name" value="PBP1_GntR"/>
    <property type="match status" value="1"/>
</dbReference>
<dbReference type="InterPro" id="IPR028082">
    <property type="entry name" value="Peripla_BP_I"/>
</dbReference>
<evidence type="ECO:0000256" key="1">
    <source>
        <dbReference type="ARBA" id="ARBA00023015"/>
    </source>
</evidence>
<dbReference type="AlphaFoldDB" id="A0A7X3LTM8"/>
<dbReference type="PANTHER" id="PTHR30146:SF2">
    <property type="entry name" value="HTH-TYPE TRANSCRIPTIONAL REGULATOR GNTR"/>
    <property type="match status" value="1"/>
</dbReference>
<protein>
    <submittedName>
        <fullName evidence="5">LacI family DNA-binding transcriptional regulator</fullName>
    </submittedName>
</protein>
<reference evidence="5 6" key="1">
    <citation type="submission" date="2019-12" db="EMBL/GenBank/DDBJ databases">
        <authorList>
            <person name="Li M."/>
        </authorList>
    </citation>
    <scope>NUCLEOTIDE SEQUENCE [LARGE SCALE GENOMIC DNA]</scope>
    <source>
        <strain evidence="5 6">GBMRC 2046</strain>
    </source>
</reference>
<dbReference type="RefSeq" id="WP_160775131.1">
    <property type="nucleotide sequence ID" value="NZ_WUMV01000003.1"/>
</dbReference>
<dbReference type="PROSITE" id="PS50932">
    <property type="entry name" value="HTH_LACI_2"/>
    <property type="match status" value="1"/>
</dbReference>
<name>A0A7X3LTM8_9HYPH</name>
<dbReference type="InterPro" id="IPR000843">
    <property type="entry name" value="HTH_LacI"/>
</dbReference>
<dbReference type="SUPFAM" id="SSF53822">
    <property type="entry name" value="Periplasmic binding protein-like I"/>
    <property type="match status" value="1"/>
</dbReference>
<comment type="caution">
    <text evidence="5">The sequence shown here is derived from an EMBL/GenBank/DDBJ whole genome shotgun (WGS) entry which is preliminary data.</text>
</comment>
<gene>
    <name evidence="5" type="ORF">GR183_08240</name>
</gene>
<feature type="domain" description="HTH lacI-type" evidence="4">
    <location>
        <begin position="10"/>
        <end position="64"/>
    </location>
</feature>
<dbReference type="InterPro" id="IPR010982">
    <property type="entry name" value="Lambda_DNA-bd_dom_sf"/>
</dbReference>
<dbReference type="PROSITE" id="PS00356">
    <property type="entry name" value="HTH_LACI_1"/>
    <property type="match status" value="1"/>
</dbReference>
<keyword evidence="3" id="KW-0804">Transcription</keyword>
<dbReference type="Pfam" id="PF13377">
    <property type="entry name" value="Peripla_BP_3"/>
    <property type="match status" value="1"/>
</dbReference>
<dbReference type="SUPFAM" id="SSF47413">
    <property type="entry name" value="lambda repressor-like DNA-binding domains"/>
    <property type="match status" value="1"/>
</dbReference>
<keyword evidence="6" id="KW-1185">Reference proteome</keyword>
<dbReference type="Pfam" id="PF00356">
    <property type="entry name" value="LacI"/>
    <property type="match status" value="1"/>
</dbReference>
<dbReference type="SMART" id="SM00354">
    <property type="entry name" value="HTH_LACI"/>
    <property type="match status" value="1"/>
</dbReference>
<dbReference type="Gene3D" id="1.10.260.40">
    <property type="entry name" value="lambda repressor-like DNA-binding domains"/>
    <property type="match status" value="1"/>
</dbReference>
<dbReference type="EMBL" id="WUMV01000003">
    <property type="protein sequence ID" value="MXN64894.1"/>
    <property type="molecule type" value="Genomic_DNA"/>
</dbReference>
<evidence type="ECO:0000259" key="4">
    <source>
        <dbReference type="PROSITE" id="PS50932"/>
    </source>
</evidence>
<keyword evidence="2 5" id="KW-0238">DNA-binding</keyword>
<dbReference type="GO" id="GO:0000976">
    <property type="term" value="F:transcription cis-regulatory region binding"/>
    <property type="evidence" value="ECO:0007669"/>
    <property type="project" value="TreeGrafter"/>
</dbReference>
<evidence type="ECO:0000313" key="5">
    <source>
        <dbReference type="EMBL" id="MXN64894.1"/>
    </source>
</evidence>
<accession>A0A7X3LTM8</accession>
<organism evidence="5 6">
    <name type="scientific">Stappia sediminis</name>
    <dbReference type="NCBI Taxonomy" id="2692190"/>
    <lineage>
        <taxon>Bacteria</taxon>
        <taxon>Pseudomonadati</taxon>
        <taxon>Pseudomonadota</taxon>
        <taxon>Alphaproteobacteria</taxon>
        <taxon>Hyphomicrobiales</taxon>
        <taxon>Stappiaceae</taxon>
        <taxon>Stappia</taxon>
    </lineage>
</organism>
<evidence type="ECO:0000256" key="2">
    <source>
        <dbReference type="ARBA" id="ARBA00023125"/>
    </source>
</evidence>
<dbReference type="Proteomes" id="UP000433101">
    <property type="component" value="Unassembled WGS sequence"/>
</dbReference>
<dbReference type="Gene3D" id="3.40.50.2300">
    <property type="match status" value="2"/>
</dbReference>
<evidence type="ECO:0000313" key="6">
    <source>
        <dbReference type="Proteomes" id="UP000433101"/>
    </source>
</evidence>
<evidence type="ECO:0000256" key="3">
    <source>
        <dbReference type="ARBA" id="ARBA00023163"/>
    </source>
</evidence>
<dbReference type="CDD" id="cd01392">
    <property type="entry name" value="HTH_LacI"/>
    <property type="match status" value="1"/>
</dbReference>
<sequence length="341" mass="37217">MNKRRKSGRVTLSDVARKAGVSPITVSRALRNPDMVSSDVVKRVQQVVGELGYVPDPAARALASQRTDVIGVIIPSVTNNVFSDVMRGIYACVEETNYRVQLGNSRYSEREEEKLLQTFISQRPAGLMISGIDQSHAARLLLESVSCPVVQIMETGPDPVDMMVGFSHRDAARTATEHLIAQGYERIGFIGARMDPRTARRLEGYGDALRAAGRYDKGLVRTTRQRSTVTLGSEMLLELKAARPDLDAVLCNNDDLALGALFACRRQGIDVPGELGICGFNDLEMMAAACPSITSVRTCREEMGERATGMLIRAIEGERPAETAVDLGFEVIARESTARRG</sequence>
<keyword evidence="1" id="KW-0805">Transcription regulation</keyword>
<dbReference type="InterPro" id="IPR046335">
    <property type="entry name" value="LacI/GalR-like_sensor"/>
</dbReference>
<dbReference type="PANTHER" id="PTHR30146">
    <property type="entry name" value="LACI-RELATED TRANSCRIPTIONAL REPRESSOR"/>
    <property type="match status" value="1"/>
</dbReference>
<proteinExistence type="predicted"/>
<dbReference type="GO" id="GO:0003700">
    <property type="term" value="F:DNA-binding transcription factor activity"/>
    <property type="evidence" value="ECO:0007669"/>
    <property type="project" value="TreeGrafter"/>
</dbReference>